<gene>
    <name evidence="1" type="ORF">Edafosvirus40_8</name>
</gene>
<protein>
    <submittedName>
        <fullName evidence="1">Uncharacterized protein</fullName>
    </submittedName>
</protein>
<reference evidence="1" key="1">
    <citation type="submission" date="2018-10" db="EMBL/GenBank/DDBJ databases">
        <title>Hidden diversity of soil giant viruses.</title>
        <authorList>
            <person name="Schulz F."/>
            <person name="Alteio L."/>
            <person name="Goudeau D."/>
            <person name="Ryan E.M."/>
            <person name="Malmstrom R.R."/>
            <person name="Blanchard J."/>
            <person name="Woyke T."/>
        </authorList>
    </citation>
    <scope>NUCLEOTIDE SEQUENCE</scope>
    <source>
        <strain evidence="1">EDV1</strain>
    </source>
</reference>
<organism evidence="1">
    <name type="scientific">Edafosvirus sp</name>
    <dbReference type="NCBI Taxonomy" id="2487765"/>
    <lineage>
        <taxon>Viruses</taxon>
        <taxon>Varidnaviria</taxon>
        <taxon>Bamfordvirae</taxon>
        <taxon>Nucleocytoviricota</taxon>
        <taxon>Megaviricetes</taxon>
        <taxon>Imitervirales</taxon>
        <taxon>Mimiviridae</taxon>
        <taxon>Klosneuvirinae</taxon>
    </lineage>
</organism>
<dbReference type="EMBL" id="MK072105">
    <property type="protein sequence ID" value="AYV78863.1"/>
    <property type="molecule type" value="Genomic_DNA"/>
</dbReference>
<name>A0A3G4ZZ58_9VIRU</name>
<accession>A0A3G4ZZ58</accession>
<proteinExistence type="predicted"/>
<sequence length="122" mass="14691">MNNKKKYVFANPPPNEEDEMTYKPSTKMSFFYQVCLFRNPWDNFYYVRRFTLNGNNDFVDVKEAKYNEKQYKKLLEKCKINEYKCYSSYNFENIDYPQKGDILASTSNILSKDFDYSGYAPF</sequence>
<evidence type="ECO:0000313" key="1">
    <source>
        <dbReference type="EMBL" id="AYV78863.1"/>
    </source>
</evidence>